<dbReference type="EMBL" id="NCKV01032673">
    <property type="protein sequence ID" value="RWS18905.1"/>
    <property type="molecule type" value="Genomic_DNA"/>
</dbReference>
<evidence type="ECO:0000256" key="6">
    <source>
        <dbReference type="ARBA" id="ARBA00023042"/>
    </source>
</evidence>
<keyword evidence="2 9" id="KW-0489">Methyltransferase</keyword>
<evidence type="ECO:0000256" key="5">
    <source>
        <dbReference type="ARBA" id="ARBA00022884"/>
    </source>
</evidence>
<evidence type="ECO:0000256" key="4">
    <source>
        <dbReference type="ARBA" id="ARBA00022691"/>
    </source>
</evidence>
<dbReference type="OrthoDB" id="10248867at2759"/>
<evidence type="ECO:0000259" key="8">
    <source>
        <dbReference type="PROSITE" id="PS51562"/>
    </source>
</evidence>
<dbReference type="InterPro" id="IPR029063">
    <property type="entry name" value="SAM-dependent_MTases_sf"/>
</dbReference>
<keyword evidence="4" id="KW-0949">S-adenosyl-L-methionine</keyword>
<evidence type="ECO:0000313" key="9">
    <source>
        <dbReference type="EMBL" id="RWS18905.1"/>
    </source>
</evidence>
<keyword evidence="10" id="KW-1185">Reference proteome</keyword>
<evidence type="ECO:0000256" key="2">
    <source>
        <dbReference type="ARBA" id="ARBA00022603"/>
    </source>
</evidence>
<dbReference type="AlphaFoldDB" id="A0A443RUP2"/>
<dbReference type="SUPFAM" id="SSF53335">
    <property type="entry name" value="S-adenosyl-L-methionine-dependent methyltransferases"/>
    <property type="match status" value="1"/>
</dbReference>
<evidence type="ECO:0000256" key="3">
    <source>
        <dbReference type="ARBA" id="ARBA00022679"/>
    </source>
</evidence>
<reference evidence="9 10" key="1">
    <citation type="journal article" date="2018" name="Gigascience">
        <title>Genomes of trombidid mites reveal novel predicted allergens and laterally-transferred genes associated with secondary metabolism.</title>
        <authorList>
            <person name="Dong X."/>
            <person name="Chaisiri K."/>
            <person name="Xia D."/>
            <person name="Armstrong S.D."/>
            <person name="Fang Y."/>
            <person name="Donnelly M.J."/>
            <person name="Kadowaki T."/>
            <person name="McGarry J.W."/>
            <person name="Darby A.C."/>
            <person name="Makepeace B.L."/>
        </authorList>
    </citation>
    <scope>NUCLEOTIDE SEQUENCE [LARGE SCALE GENOMIC DNA]</scope>
    <source>
        <strain evidence="9">UoL-UT</strain>
    </source>
</reference>
<dbReference type="GO" id="GO:0005634">
    <property type="term" value="C:nucleus"/>
    <property type="evidence" value="ECO:0007669"/>
    <property type="project" value="TreeGrafter"/>
</dbReference>
<dbReference type="PROSITE" id="PS51562">
    <property type="entry name" value="RNA_CAP0_MT"/>
    <property type="match status" value="1"/>
</dbReference>
<dbReference type="InterPro" id="IPR039753">
    <property type="entry name" value="RG7MT1"/>
</dbReference>
<dbReference type="Gene3D" id="3.40.50.150">
    <property type="entry name" value="Vaccinia Virus protein VP39"/>
    <property type="match status" value="1"/>
</dbReference>
<dbReference type="VEuPathDB" id="VectorBase:LDEU013135"/>
<dbReference type="PANTHER" id="PTHR12189:SF2">
    <property type="entry name" value="MRNA CAP GUANINE-N7 METHYLTRANSFERASE"/>
    <property type="match status" value="1"/>
</dbReference>
<feature type="domain" description="MRNA cap 0 methyltransferase" evidence="8">
    <location>
        <begin position="1"/>
        <end position="178"/>
    </location>
</feature>
<proteinExistence type="predicted"/>
<comment type="caution">
    <text evidence="9">The sequence shown here is derived from an EMBL/GenBank/DDBJ whole genome shotgun (WGS) entry which is preliminary data.</text>
</comment>
<dbReference type="Pfam" id="PF03291">
    <property type="entry name" value="mRNA_G-N7_MeTrfase"/>
    <property type="match status" value="1"/>
</dbReference>
<comment type="catalytic activity">
    <reaction evidence="7">
        <text>a 5'-end (5'-triphosphoguanosine)-ribonucleoside in mRNA + S-adenosyl-L-methionine = a 5'-end (N(7)-methyl 5'-triphosphoguanosine)-ribonucleoside in mRNA + S-adenosyl-L-homocysteine</text>
        <dbReference type="Rhea" id="RHEA:67008"/>
        <dbReference type="Rhea" id="RHEA-COMP:17166"/>
        <dbReference type="Rhea" id="RHEA-COMP:17167"/>
        <dbReference type="ChEBI" id="CHEBI:57856"/>
        <dbReference type="ChEBI" id="CHEBI:59789"/>
        <dbReference type="ChEBI" id="CHEBI:156461"/>
        <dbReference type="ChEBI" id="CHEBI:167617"/>
        <dbReference type="EC" id="2.1.1.56"/>
    </reaction>
</comment>
<keyword evidence="5" id="KW-0694">RNA-binding</keyword>
<dbReference type="GO" id="GO:0004482">
    <property type="term" value="F:mRNA 5'-cap (guanine-N7-)-methyltransferase activity"/>
    <property type="evidence" value="ECO:0007669"/>
    <property type="project" value="UniProtKB-EC"/>
</dbReference>
<dbReference type="STRING" id="299467.A0A443RUP2"/>
<keyword evidence="6" id="KW-0506">mRNA capping</keyword>
<evidence type="ECO:0000313" key="10">
    <source>
        <dbReference type="Proteomes" id="UP000288716"/>
    </source>
</evidence>
<organism evidence="9 10">
    <name type="scientific">Leptotrombidium deliense</name>
    <dbReference type="NCBI Taxonomy" id="299467"/>
    <lineage>
        <taxon>Eukaryota</taxon>
        <taxon>Metazoa</taxon>
        <taxon>Ecdysozoa</taxon>
        <taxon>Arthropoda</taxon>
        <taxon>Chelicerata</taxon>
        <taxon>Arachnida</taxon>
        <taxon>Acari</taxon>
        <taxon>Acariformes</taxon>
        <taxon>Trombidiformes</taxon>
        <taxon>Prostigmata</taxon>
        <taxon>Anystina</taxon>
        <taxon>Parasitengona</taxon>
        <taxon>Trombiculoidea</taxon>
        <taxon>Trombiculidae</taxon>
        <taxon>Leptotrombidium</taxon>
    </lineage>
</organism>
<keyword evidence="6" id="KW-0507">mRNA processing</keyword>
<sequence>DNLRKGGYFIATTVNAFEVIKRLRESDSNSFGNDVYSVTFSDDFKDLKRIPLFGAKYNFHLEGVVDCPEFLVYFPVLQEIAKEYNLKLIYLKPFEEYFQENCHKREAKGLLNKMSALETYPAFRGKSLVGNEEDYFHASDYIDLLKADSIREPINIGTLSSSEWEAISLYLVFSFVKM</sequence>
<dbReference type="Proteomes" id="UP000288716">
    <property type="component" value="Unassembled WGS sequence"/>
</dbReference>
<gene>
    <name evidence="9" type="ORF">B4U80_06945</name>
</gene>
<accession>A0A443RUP2</accession>
<evidence type="ECO:0000256" key="1">
    <source>
        <dbReference type="ARBA" id="ARBA00011926"/>
    </source>
</evidence>
<keyword evidence="3 9" id="KW-0808">Transferase</keyword>
<name>A0A443RUP2_9ACAR</name>
<dbReference type="InterPro" id="IPR004971">
    <property type="entry name" value="mRNA_G-N7_MeTrfase_dom"/>
</dbReference>
<dbReference type="EC" id="2.1.1.56" evidence="1"/>
<evidence type="ECO:0000256" key="7">
    <source>
        <dbReference type="ARBA" id="ARBA00044712"/>
    </source>
</evidence>
<feature type="non-terminal residue" evidence="9">
    <location>
        <position position="1"/>
    </location>
</feature>
<dbReference type="GO" id="GO:0003723">
    <property type="term" value="F:RNA binding"/>
    <property type="evidence" value="ECO:0007669"/>
    <property type="project" value="UniProtKB-KW"/>
</dbReference>
<dbReference type="PANTHER" id="PTHR12189">
    <property type="entry name" value="MRNA GUANINE-7- METHYLTRANSFERASE"/>
    <property type="match status" value="1"/>
</dbReference>
<protein>
    <recommendedName>
        <fullName evidence="1">mRNA (guanine-N(7))-methyltransferase</fullName>
        <ecNumber evidence="1">2.1.1.56</ecNumber>
    </recommendedName>
</protein>